<reference evidence="3" key="1">
    <citation type="journal article" date="2023" name="Plant J.">
        <title>The genome of the king protea, Protea cynaroides.</title>
        <authorList>
            <person name="Chang J."/>
            <person name="Duong T.A."/>
            <person name="Schoeman C."/>
            <person name="Ma X."/>
            <person name="Roodt D."/>
            <person name="Barker N."/>
            <person name="Li Z."/>
            <person name="Van de Peer Y."/>
            <person name="Mizrachi E."/>
        </authorList>
    </citation>
    <scope>NUCLEOTIDE SEQUENCE</scope>
    <source>
        <tissue evidence="3">Young leaves</tissue>
    </source>
</reference>
<feature type="region of interest" description="Disordered" evidence="1">
    <location>
        <begin position="91"/>
        <end position="116"/>
    </location>
</feature>
<accession>A0A9Q0KL64</accession>
<dbReference type="PANTHER" id="PTHR36313">
    <property type="entry name" value="ROOT MERISTEM GROWTH FACTOR 2"/>
    <property type="match status" value="1"/>
</dbReference>
<evidence type="ECO:0000313" key="3">
    <source>
        <dbReference type="EMBL" id="KAJ4972668.1"/>
    </source>
</evidence>
<organism evidence="3 4">
    <name type="scientific">Protea cynaroides</name>
    <dbReference type="NCBI Taxonomy" id="273540"/>
    <lineage>
        <taxon>Eukaryota</taxon>
        <taxon>Viridiplantae</taxon>
        <taxon>Streptophyta</taxon>
        <taxon>Embryophyta</taxon>
        <taxon>Tracheophyta</taxon>
        <taxon>Spermatophyta</taxon>
        <taxon>Magnoliopsida</taxon>
        <taxon>Proteales</taxon>
        <taxon>Proteaceae</taxon>
        <taxon>Protea</taxon>
    </lineage>
</organism>
<dbReference type="OrthoDB" id="1937240at2759"/>
<sequence>MVLLRSACLVLGLLISSLTLRETVVHAQQATDMAMVTNGNENGIVNVDAVFVSKELFRGVPATAATTGKKRLGGRKLVEGNVLMEEEAVNGKTPKISGKDTNASKKPFGTSQKYMNDQKSGNLLKRKALNSEHSGRKQNLGSEVADLPDTVASQLRSQDSEAVPFCGSLECFSTSRKLVLAEFHDHFRKTESKKLLEAAKHIVSLIHKDYSGMNGPRSSPPINNHEPSRRSFKP</sequence>
<dbReference type="AlphaFoldDB" id="A0A9Q0KL64"/>
<dbReference type="EMBL" id="JAMYWD010000004">
    <property type="protein sequence ID" value="KAJ4972668.1"/>
    <property type="molecule type" value="Genomic_DNA"/>
</dbReference>
<gene>
    <name evidence="3" type="ORF">NE237_005842</name>
</gene>
<dbReference type="GO" id="GO:0010082">
    <property type="term" value="P:regulation of root meristem growth"/>
    <property type="evidence" value="ECO:0007669"/>
    <property type="project" value="InterPro"/>
</dbReference>
<keyword evidence="2" id="KW-0732">Signal</keyword>
<proteinExistence type="predicted"/>
<protein>
    <submittedName>
        <fullName evidence="3">Uncharacterized protein</fullName>
    </submittedName>
</protein>
<dbReference type="PANTHER" id="PTHR36313:SF7">
    <property type="entry name" value="OS09G0474600 PROTEIN"/>
    <property type="match status" value="1"/>
</dbReference>
<evidence type="ECO:0000313" key="4">
    <source>
        <dbReference type="Proteomes" id="UP001141806"/>
    </source>
</evidence>
<comment type="caution">
    <text evidence="3">The sequence shown here is derived from an EMBL/GenBank/DDBJ whole genome shotgun (WGS) entry which is preliminary data.</text>
</comment>
<feature type="signal peptide" evidence="2">
    <location>
        <begin position="1"/>
        <end position="27"/>
    </location>
</feature>
<dbReference type="GO" id="GO:0008083">
    <property type="term" value="F:growth factor activity"/>
    <property type="evidence" value="ECO:0007669"/>
    <property type="project" value="InterPro"/>
</dbReference>
<keyword evidence="4" id="KW-1185">Reference proteome</keyword>
<dbReference type="InterPro" id="IPR038804">
    <property type="entry name" value="RGF3"/>
</dbReference>
<feature type="chain" id="PRO_5040458465" evidence="2">
    <location>
        <begin position="28"/>
        <end position="234"/>
    </location>
</feature>
<name>A0A9Q0KL64_9MAGN</name>
<feature type="region of interest" description="Disordered" evidence="1">
    <location>
        <begin position="209"/>
        <end position="234"/>
    </location>
</feature>
<evidence type="ECO:0000256" key="2">
    <source>
        <dbReference type="SAM" id="SignalP"/>
    </source>
</evidence>
<evidence type="ECO:0000256" key="1">
    <source>
        <dbReference type="SAM" id="MobiDB-lite"/>
    </source>
</evidence>
<dbReference type="Proteomes" id="UP001141806">
    <property type="component" value="Unassembled WGS sequence"/>
</dbReference>